<evidence type="ECO:0000256" key="1">
    <source>
        <dbReference type="ARBA" id="ARBA00001946"/>
    </source>
</evidence>
<evidence type="ECO:0000256" key="10">
    <source>
        <dbReference type="ARBA" id="ARBA00048540"/>
    </source>
</evidence>
<keyword evidence="4" id="KW-0285">Flavoprotein</keyword>
<evidence type="ECO:0000256" key="8">
    <source>
        <dbReference type="ARBA" id="ARBA00022842"/>
    </source>
</evidence>
<evidence type="ECO:0000256" key="2">
    <source>
        <dbReference type="ARBA" id="ARBA00011955"/>
    </source>
</evidence>
<gene>
    <name evidence="11" type="ORF">QRX60_31030</name>
</gene>
<sequence length="313" mass="32428">MTTAPAVARFRALGTTAEVAVTDPARLPAAEAAVTAELAAVDDACSRFRADSEISRLHGRRGTAAPVTPLLAEALGVALRAAELTGGAVDPTVGAALEALGYDGDFEGLDRDQPGPLTPAGPVPGWWRVRLDPLRREVVVPHGIRLDLGATAKALAADRAAERAARSAGCGVLVGLGGDIAVAGQVPPRGWGIRVGDDHARTDPDRDPAIAIHGGGLATSSTTCRFWRRGGRLVHHIVDPRTGLPAAPVWRTVSVAAGTCTDANTAATAAIVLGDTAADWLTGHRLPARLVSRDGRVTTVAGWPDDEREDRPR</sequence>
<dbReference type="RefSeq" id="WP_285994972.1">
    <property type="nucleotide sequence ID" value="NZ_CP127295.1"/>
</dbReference>
<keyword evidence="12" id="KW-1185">Reference proteome</keyword>
<accession>A0A9Y2NGA9</accession>
<evidence type="ECO:0000256" key="4">
    <source>
        <dbReference type="ARBA" id="ARBA00022630"/>
    </source>
</evidence>
<evidence type="ECO:0000256" key="6">
    <source>
        <dbReference type="ARBA" id="ARBA00022723"/>
    </source>
</evidence>
<evidence type="ECO:0000256" key="5">
    <source>
        <dbReference type="ARBA" id="ARBA00022679"/>
    </source>
</evidence>
<dbReference type="EMBL" id="CP127295">
    <property type="protein sequence ID" value="WIX98487.1"/>
    <property type="molecule type" value="Genomic_DNA"/>
</dbReference>
<organism evidence="11 12">
    <name type="scientific">Amycolatopsis mongoliensis</name>
    <dbReference type="NCBI Taxonomy" id="715475"/>
    <lineage>
        <taxon>Bacteria</taxon>
        <taxon>Bacillati</taxon>
        <taxon>Actinomycetota</taxon>
        <taxon>Actinomycetes</taxon>
        <taxon>Pseudonocardiales</taxon>
        <taxon>Pseudonocardiaceae</taxon>
        <taxon>Amycolatopsis</taxon>
    </lineage>
</organism>
<dbReference type="Gene3D" id="3.10.520.10">
    <property type="entry name" value="ApbE-like domains"/>
    <property type="match status" value="1"/>
</dbReference>
<keyword evidence="6" id="KW-0479">Metal-binding</keyword>
<comment type="cofactor">
    <cofactor evidence="1">
        <name>Mg(2+)</name>
        <dbReference type="ChEBI" id="CHEBI:18420"/>
    </cofactor>
</comment>
<dbReference type="Pfam" id="PF02424">
    <property type="entry name" value="ApbE"/>
    <property type="match status" value="1"/>
</dbReference>
<keyword evidence="7" id="KW-0274">FAD</keyword>
<evidence type="ECO:0000313" key="11">
    <source>
        <dbReference type="EMBL" id="WIX98487.1"/>
    </source>
</evidence>
<dbReference type="AlphaFoldDB" id="A0A9Y2NGA9"/>
<evidence type="ECO:0000256" key="9">
    <source>
        <dbReference type="ARBA" id="ARBA00031306"/>
    </source>
</evidence>
<dbReference type="PANTHER" id="PTHR30040">
    <property type="entry name" value="THIAMINE BIOSYNTHESIS LIPOPROTEIN APBE"/>
    <property type="match status" value="1"/>
</dbReference>
<keyword evidence="5 11" id="KW-0808">Transferase</keyword>
<dbReference type="SUPFAM" id="SSF143631">
    <property type="entry name" value="ApbE-like"/>
    <property type="match status" value="1"/>
</dbReference>
<evidence type="ECO:0000256" key="3">
    <source>
        <dbReference type="ARBA" id="ARBA00016337"/>
    </source>
</evidence>
<evidence type="ECO:0000256" key="7">
    <source>
        <dbReference type="ARBA" id="ARBA00022827"/>
    </source>
</evidence>
<comment type="catalytic activity">
    <reaction evidence="10">
        <text>L-threonyl-[protein] + FAD = FMN-L-threonyl-[protein] + AMP + H(+)</text>
        <dbReference type="Rhea" id="RHEA:36847"/>
        <dbReference type="Rhea" id="RHEA-COMP:11060"/>
        <dbReference type="Rhea" id="RHEA-COMP:11061"/>
        <dbReference type="ChEBI" id="CHEBI:15378"/>
        <dbReference type="ChEBI" id="CHEBI:30013"/>
        <dbReference type="ChEBI" id="CHEBI:57692"/>
        <dbReference type="ChEBI" id="CHEBI:74257"/>
        <dbReference type="ChEBI" id="CHEBI:456215"/>
        <dbReference type="EC" id="2.7.1.180"/>
    </reaction>
</comment>
<dbReference type="InterPro" id="IPR003374">
    <property type="entry name" value="ApbE-like_sf"/>
</dbReference>
<dbReference type="InterPro" id="IPR024932">
    <property type="entry name" value="ApbE"/>
</dbReference>
<dbReference type="GO" id="GO:0046872">
    <property type="term" value="F:metal ion binding"/>
    <property type="evidence" value="ECO:0007669"/>
    <property type="project" value="UniProtKB-KW"/>
</dbReference>
<keyword evidence="8" id="KW-0460">Magnesium</keyword>
<dbReference type="Proteomes" id="UP001239397">
    <property type="component" value="Chromosome"/>
</dbReference>
<dbReference type="GO" id="GO:0016740">
    <property type="term" value="F:transferase activity"/>
    <property type="evidence" value="ECO:0007669"/>
    <property type="project" value="UniProtKB-KW"/>
</dbReference>
<name>A0A9Y2NGA9_9PSEU</name>
<evidence type="ECO:0000313" key="12">
    <source>
        <dbReference type="Proteomes" id="UP001239397"/>
    </source>
</evidence>
<dbReference type="EC" id="2.7.1.180" evidence="2"/>
<reference evidence="11 12" key="1">
    <citation type="submission" date="2023-06" db="EMBL/GenBank/DDBJ databases">
        <authorList>
            <person name="Oyuntsetseg B."/>
            <person name="Kim S.B."/>
        </authorList>
    </citation>
    <scope>NUCLEOTIDE SEQUENCE [LARGE SCALE GENOMIC DNA]</scope>
    <source>
        <strain evidence="11 12">4-36</strain>
    </source>
</reference>
<dbReference type="PANTHER" id="PTHR30040:SF2">
    <property type="entry name" value="FAD:PROTEIN FMN TRANSFERASE"/>
    <property type="match status" value="1"/>
</dbReference>
<proteinExistence type="predicted"/>
<dbReference type="KEGG" id="amog:QRX60_31030"/>
<protein>
    <recommendedName>
        <fullName evidence="3">FAD:protein FMN transferase</fullName>
        <ecNumber evidence="2">2.7.1.180</ecNumber>
    </recommendedName>
    <alternativeName>
        <fullName evidence="9">Flavin transferase</fullName>
    </alternativeName>
</protein>